<reference evidence="1 2" key="1">
    <citation type="submission" date="2022-10" db="EMBL/GenBank/DDBJ databases">
        <title>Comparative genomics and taxonomic characterization of three novel marine species of genus Reichenbachiella exhibiting antioxidant and polysaccharide degradation activities.</title>
        <authorList>
            <person name="Muhammad N."/>
            <person name="Lee Y.-J."/>
            <person name="Ko J."/>
            <person name="Kim S.-G."/>
        </authorList>
    </citation>
    <scope>NUCLEOTIDE SEQUENCE [LARGE SCALE GENOMIC DNA]</scope>
    <source>
        <strain evidence="1 2">ABR2-5</strain>
    </source>
</reference>
<dbReference type="EMBL" id="JAOYOD010000001">
    <property type="protein sequence ID" value="MCV9386800.1"/>
    <property type="molecule type" value="Genomic_DNA"/>
</dbReference>
<gene>
    <name evidence="1" type="ORF">N7U62_09015</name>
</gene>
<organism evidence="1 2">
    <name type="scientific">Reichenbachiella ulvae</name>
    <dbReference type="NCBI Taxonomy" id="2980104"/>
    <lineage>
        <taxon>Bacteria</taxon>
        <taxon>Pseudomonadati</taxon>
        <taxon>Bacteroidota</taxon>
        <taxon>Cytophagia</taxon>
        <taxon>Cytophagales</taxon>
        <taxon>Reichenbachiellaceae</taxon>
        <taxon>Reichenbachiella</taxon>
    </lineage>
</organism>
<evidence type="ECO:0000313" key="2">
    <source>
        <dbReference type="Proteomes" id="UP001300692"/>
    </source>
</evidence>
<evidence type="ECO:0000313" key="1">
    <source>
        <dbReference type="EMBL" id="MCV9386800.1"/>
    </source>
</evidence>
<protein>
    <submittedName>
        <fullName evidence="1">Uncharacterized protein</fullName>
    </submittedName>
</protein>
<keyword evidence="2" id="KW-1185">Reference proteome</keyword>
<sequence length="85" mass="9891">MSDHEYDVLDELYFLIAFKELKENVGIEDDELLAVLKKMYKKGWVKCYAEPDLELGPEEVDLQIHFRDYHYLATKAGLKVHTGTA</sequence>
<name>A0ABT3CSW6_9BACT</name>
<comment type="caution">
    <text evidence="1">The sequence shown here is derived from an EMBL/GenBank/DDBJ whole genome shotgun (WGS) entry which is preliminary data.</text>
</comment>
<accession>A0ABT3CSW6</accession>
<proteinExistence type="predicted"/>
<dbReference type="Proteomes" id="UP001300692">
    <property type="component" value="Unassembled WGS sequence"/>
</dbReference>
<dbReference type="RefSeq" id="WP_264137635.1">
    <property type="nucleotide sequence ID" value="NZ_JAOYOD010000001.1"/>
</dbReference>